<dbReference type="GO" id="GO:0008198">
    <property type="term" value="F:ferrous iron binding"/>
    <property type="evidence" value="ECO:0007669"/>
    <property type="project" value="InterPro"/>
</dbReference>
<comment type="cofactor">
    <cofactor evidence="1">
        <name>Zn(2+)</name>
        <dbReference type="ChEBI" id="CHEBI:29105"/>
    </cofactor>
</comment>
<dbReference type="Proteomes" id="UP000001300">
    <property type="component" value="Chromosome C"/>
</dbReference>
<evidence type="ECO:0000256" key="1">
    <source>
        <dbReference type="ARBA" id="ARBA00001947"/>
    </source>
</evidence>
<keyword evidence="8" id="KW-1185">Reference proteome</keyword>
<dbReference type="KEGG" id="yli:2909221"/>
<keyword evidence="4" id="KW-0862">Zinc</keyword>
<keyword evidence="3" id="KW-0479">Metal-binding</keyword>
<gene>
    <name evidence="7" type="ORF">YALI0_C06754g</name>
</gene>
<dbReference type="OrthoDB" id="7396853at2759"/>
<dbReference type="Pfam" id="PF02900">
    <property type="entry name" value="LigB"/>
    <property type="match status" value="1"/>
</dbReference>
<proteinExistence type="inferred from homology"/>
<dbReference type="InParanoid" id="Q6CCT3"/>
<name>Q6CCT3_YARLI</name>
<dbReference type="EMBL" id="CR382129">
    <property type="protein sequence ID" value="CAG81832.1"/>
    <property type="molecule type" value="Genomic_DNA"/>
</dbReference>
<dbReference type="HOGENOM" id="CLU_046582_1_0_1"/>
<dbReference type="GO" id="GO:0008270">
    <property type="term" value="F:zinc ion binding"/>
    <property type="evidence" value="ECO:0007669"/>
    <property type="project" value="InterPro"/>
</dbReference>
<sequence length="330" mass="37209">MPSIAKRTPVLFVPHGGPTLMYEGDPNSDQKAFAYLRAFGRELLKKHKENPESVKGVIVMSAHWEHAYQKDENPREVSPNKLPKITPKLGKIPVGIATDPADGLGRLEYDFFGFPRKLYQEKFFARHSHELALKVADVIDSSDKYQAQLRTDKKWDHGLWVSSKVMFEHAGEADGEVPFPVLQISEPAGDQLKANGNEDDVANRFYDLGKVLAPLREQGYWIIGSGMSVHNLRELGAYYGGHADYAVTFEKEVNKLVQNVTANEDGKIPDEQYKRNVKTLWNDKDRRRAHPTAEHLFPLFFALGAADGDKGKQVYAAPQASLSWGTYKWQ</sequence>
<evidence type="ECO:0000256" key="5">
    <source>
        <dbReference type="ARBA" id="ARBA00023002"/>
    </source>
</evidence>
<evidence type="ECO:0000313" key="8">
    <source>
        <dbReference type="Proteomes" id="UP000001300"/>
    </source>
</evidence>
<dbReference type="Gene3D" id="3.40.830.10">
    <property type="entry name" value="LigB-like"/>
    <property type="match status" value="1"/>
</dbReference>
<dbReference type="AlphaFoldDB" id="Q6CCT3"/>
<dbReference type="PANTHER" id="PTHR30096:SF0">
    <property type="entry name" value="4,5-DOPA DIOXYGENASE EXTRADIOL-LIKE PROTEIN"/>
    <property type="match status" value="1"/>
</dbReference>
<dbReference type="InterPro" id="IPR014436">
    <property type="entry name" value="Extradiol_dOase_DODA"/>
</dbReference>
<keyword evidence="5" id="KW-0560">Oxidoreductase</keyword>
<evidence type="ECO:0000313" key="7">
    <source>
        <dbReference type="EMBL" id="CAG81832.1"/>
    </source>
</evidence>
<evidence type="ECO:0000256" key="3">
    <source>
        <dbReference type="ARBA" id="ARBA00022723"/>
    </source>
</evidence>
<organism evidence="7 8">
    <name type="scientific">Yarrowia lipolytica (strain CLIB 122 / E 150)</name>
    <name type="common">Yeast</name>
    <name type="synonym">Candida lipolytica</name>
    <dbReference type="NCBI Taxonomy" id="284591"/>
    <lineage>
        <taxon>Eukaryota</taxon>
        <taxon>Fungi</taxon>
        <taxon>Dikarya</taxon>
        <taxon>Ascomycota</taxon>
        <taxon>Saccharomycotina</taxon>
        <taxon>Dipodascomycetes</taxon>
        <taxon>Dipodascales</taxon>
        <taxon>Dipodascales incertae sedis</taxon>
        <taxon>Yarrowia</taxon>
    </lineage>
</organism>
<dbReference type="OMA" id="EWGFDHG"/>
<accession>Q6CCT3</accession>
<dbReference type="PANTHER" id="PTHR30096">
    <property type="entry name" value="4,5-DOPA DIOXYGENASE EXTRADIOL-LIKE PROTEIN"/>
    <property type="match status" value="1"/>
</dbReference>
<evidence type="ECO:0000256" key="2">
    <source>
        <dbReference type="ARBA" id="ARBA00007581"/>
    </source>
</evidence>
<dbReference type="InterPro" id="IPR004183">
    <property type="entry name" value="Xdiol_dOase_suB"/>
</dbReference>
<dbReference type="CDD" id="cd07363">
    <property type="entry name" value="45_DOPA_Dioxygenase"/>
    <property type="match status" value="1"/>
</dbReference>
<dbReference type="GO" id="GO:0016702">
    <property type="term" value="F:oxidoreductase activity, acting on single donors with incorporation of molecular oxygen, incorporation of two atoms of oxygen"/>
    <property type="evidence" value="ECO:0007669"/>
    <property type="project" value="UniProtKB-ARBA"/>
</dbReference>
<protein>
    <submittedName>
        <fullName evidence="7">YALI0C06754p</fullName>
    </submittedName>
</protein>
<comment type="similarity">
    <text evidence="2">Belongs to the DODA-type extradiol aromatic ring-opening dioxygenase family.</text>
</comment>
<reference evidence="7 8" key="1">
    <citation type="journal article" date="2004" name="Nature">
        <title>Genome evolution in yeasts.</title>
        <authorList>
            <consortium name="Genolevures"/>
            <person name="Dujon B."/>
            <person name="Sherman D."/>
            <person name="Fischer G."/>
            <person name="Durrens P."/>
            <person name="Casaregola S."/>
            <person name="Lafontaine I."/>
            <person name="de Montigny J."/>
            <person name="Marck C."/>
            <person name="Neuveglise C."/>
            <person name="Talla E."/>
            <person name="Goffard N."/>
            <person name="Frangeul L."/>
            <person name="Aigle M."/>
            <person name="Anthouard V."/>
            <person name="Babour A."/>
            <person name="Barbe V."/>
            <person name="Barnay S."/>
            <person name="Blanchin S."/>
            <person name="Beckerich J.M."/>
            <person name="Beyne E."/>
            <person name="Bleykasten C."/>
            <person name="Boisrame A."/>
            <person name="Boyer J."/>
            <person name="Cattolico L."/>
            <person name="Confanioleri F."/>
            <person name="de Daruvar A."/>
            <person name="Despons L."/>
            <person name="Fabre E."/>
            <person name="Fairhead C."/>
            <person name="Ferry-Dumazet H."/>
            <person name="Groppi A."/>
            <person name="Hantraye F."/>
            <person name="Hennequin C."/>
            <person name="Jauniaux N."/>
            <person name="Joyet P."/>
            <person name="Kachouri R."/>
            <person name="Kerrest A."/>
            <person name="Koszul R."/>
            <person name="Lemaire M."/>
            <person name="Lesur I."/>
            <person name="Ma L."/>
            <person name="Muller H."/>
            <person name="Nicaud J.M."/>
            <person name="Nikolski M."/>
            <person name="Oztas S."/>
            <person name="Ozier-Kalogeropoulos O."/>
            <person name="Pellenz S."/>
            <person name="Potier S."/>
            <person name="Richard G.F."/>
            <person name="Straub M.L."/>
            <person name="Suleau A."/>
            <person name="Swennene D."/>
            <person name="Tekaia F."/>
            <person name="Wesolowski-Louvel M."/>
            <person name="Westhof E."/>
            <person name="Wirth B."/>
            <person name="Zeniou-Meyer M."/>
            <person name="Zivanovic I."/>
            <person name="Bolotin-Fukuhara M."/>
            <person name="Thierry A."/>
            <person name="Bouchier C."/>
            <person name="Caudron B."/>
            <person name="Scarpelli C."/>
            <person name="Gaillardin C."/>
            <person name="Weissenbach J."/>
            <person name="Wincker P."/>
            <person name="Souciet J.L."/>
        </authorList>
    </citation>
    <scope>NUCLEOTIDE SEQUENCE [LARGE SCALE GENOMIC DNA]</scope>
    <source>
        <strain evidence="8">CLIB 122 / E 150</strain>
    </source>
</reference>
<evidence type="ECO:0000259" key="6">
    <source>
        <dbReference type="Pfam" id="PF02900"/>
    </source>
</evidence>
<dbReference type="SUPFAM" id="SSF53213">
    <property type="entry name" value="LigB-like"/>
    <property type="match status" value="1"/>
</dbReference>
<feature type="domain" description="Extradiol ring-cleavage dioxygenase class III enzyme subunit B" evidence="6">
    <location>
        <begin position="11"/>
        <end position="312"/>
    </location>
</feature>
<evidence type="ECO:0000256" key="4">
    <source>
        <dbReference type="ARBA" id="ARBA00022833"/>
    </source>
</evidence>
<dbReference type="VEuPathDB" id="FungiDB:YALI0_C06754g"/>